<dbReference type="GeneID" id="72420430"/>
<protein>
    <submittedName>
        <fullName evidence="2">Serine/threonine protein phosphatase</fullName>
    </submittedName>
</protein>
<dbReference type="AlphaFoldDB" id="A0A399M6A9"/>
<evidence type="ECO:0000313" key="3">
    <source>
        <dbReference type="Proteomes" id="UP000265875"/>
    </source>
</evidence>
<dbReference type="InterPro" id="IPR004843">
    <property type="entry name" value="Calcineurin-like_PHP"/>
</dbReference>
<evidence type="ECO:0000259" key="1">
    <source>
        <dbReference type="Pfam" id="PF00149"/>
    </source>
</evidence>
<organism evidence="2 3">
    <name type="scientific">Pseudomonas monteilii</name>
    <dbReference type="NCBI Taxonomy" id="76759"/>
    <lineage>
        <taxon>Bacteria</taxon>
        <taxon>Pseudomonadati</taxon>
        <taxon>Pseudomonadota</taxon>
        <taxon>Gammaproteobacteria</taxon>
        <taxon>Pseudomonadales</taxon>
        <taxon>Pseudomonadaceae</taxon>
        <taxon>Pseudomonas</taxon>
    </lineage>
</organism>
<dbReference type="EMBL" id="QWLL01000030">
    <property type="protein sequence ID" value="RII77323.1"/>
    <property type="molecule type" value="Genomic_DNA"/>
</dbReference>
<comment type="caution">
    <text evidence="2">The sequence shown here is derived from an EMBL/GenBank/DDBJ whole genome shotgun (WGS) entry which is preliminary data.</text>
</comment>
<dbReference type="PANTHER" id="PTHR37844:SF2">
    <property type="entry name" value="SER_THR PROTEIN PHOSPHATASE SUPERFAMILY (AFU_ORTHOLOGUE AFUA_1G14840)"/>
    <property type="match status" value="1"/>
</dbReference>
<dbReference type="GO" id="GO:0016787">
    <property type="term" value="F:hydrolase activity"/>
    <property type="evidence" value="ECO:0007669"/>
    <property type="project" value="InterPro"/>
</dbReference>
<dbReference type="InterPro" id="IPR029052">
    <property type="entry name" value="Metallo-depent_PP-like"/>
</dbReference>
<dbReference type="Proteomes" id="UP000265875">
    <property type="component" value="Unassembled WGS sequence"/>
</dbReference>
<dbReference type="RefSeq" id="WP_119369879.1">
    <property type="nucleotide sequence ID" value="NZ_QWLL01000030.1"/>
</dbReference>
<dbReference type="Gene3D" id="3.60.21.10">
    <property type="match status" value="2"/>
</dbReference>
<dbReference type="PANTHER" id="PTHR37844">
    <property type="entry name" value="SER/THR PROTEIN PHOSPHATASE SUPERFAMILY (AFU_ORTHOLOGUE AFUA_1G14840)"/>
    <property type="match status" value="1"/>
</dbReference>
<name>A0A399M6A9_9PSED</name>
<feature type="domain" description="Calcineurin-like phosphoesterase" evidence="1">
    <location>
        <begin position="1"/>
        <end position="211"/>
    </location>
</feature>
<gene>
    <name evidence="2" type="ORF">D0894_11960</name>
</gene>
<dbReference type="SUPFAM" id="SSF56300">
    <property type="entry name" value="Metallo-dependent phosphatases"/>
    <property type="match status" value="1"/>
</dbReference>
<accession>A0A399M6A9</accession>
<reference evidence="2 3" key="1">
    <citation type="submission" date="2018-08" db="EMBL/GenBank/DDBJ databases">
        <title>Draft genome sequence of the cyanotroph, Pseudomonas monteilii BCN3.</title>
        <authorList>
            <person name="Jones L.B."/>
            <person name="Kunz D.A."/>
        </authorList>
    </citation>
    <scope>NUCLEOTIDE SEQUENCE [LARGE SCALE GENOMIC DNA]</scope>
    <source>
        <strain evidence="2 3">BCN3</strain>
    </source>
</reference>
<sequence length="244" mass="27532">MRIRIYSDLHAEFRHFDPPPLDAGVDLVILAGDINKKARGVKWANETFACQVAYILGNHEYYDGHIDRTLQKMQDAAAGHVHVLENESLILGDVRILGSTAWTDFTSTGNWVAASNAARQCMNDFKYIRCDSNYRRLRTEDLITRNHIAKDWLTQELARPFDGKTVVVTHHSPSPVVIGDQHEGHLTAAYTNDWPHLIEKAHVWVFGHTHEATDVELDGCRVVSNPGGYPGENTGFDPFFEIQI</sequence>
<evidence type="ECO:0000313" key="2">
    <source>
        <dbReference type="EMBL" id="RII77323.1"/>
    </source>
</evidence>
<proteinExistence type="predicted"/>
<dbReference type="Pfam" id="PF00149">
    <property type="entry name" value="Metallophos"/>
    <property type="match status" value="1"/>
</dbReference>